<proteinExistence type="predicted"/>
<dbReference type="Gene3D" id="3.50.50.60">
    <property type="entry name" value="FAD/NAD(P)-binding domain"/>
    <property type="match status" value="1"/>
</dbReference>
<comment type="caution">
    <text evidence="2">The sequence shown here is derived from an EMBL/GenBank/DDBJ whole genome shotgun (WGS) entry which is preliminary data.</text>
</comment>
<dbReference type="Pfam" id="PF01593">
    <property type="entry name" value="Amino_oxidase"/>
    <property type="match status" value="1"/>
</dbReference>
<protein>
    <submittedName>
        <fullName evidence="2">Putative flavin-containing amine oxidase</fullName>
    </submittedName>
</protein>
<dbReference type="PANTHER" id="PTHR10742:SF410">
    <property type="entry name" value="LYSINE-SPECIFIC HISTONE DEMETHYLASE 2"/>
    <property type="match status" value="1"/>
</dbReference>
<organism evidence="2 3">
    <name type="scientific">Planktothrix agardhii CCAP 1459/11A</name>
    <dbReference type="NCBI Taxonomy" id="282420"/>
    <lineage>
        <taxon>Bacteria</taxon>
        <taxon>Bacillati</taxon>
        <taxon>Cyanobacteriota</taxon>
        <taxon>Cyanophyceae</taxon>
        <taxon>Oscillatoriophycideae</taxon>
        <taxon>Oscillatoriales</taxon>
        <taxon>Microcoleaceae</taxon>
        <taxon>Planktothrix</taxon>
    </lineage>
</organism>
<dbReference type="EMBL" id="BJCD01000056">
    <property type="protein sequence ID" value="GDZ95350.1"/>
    <property type="molecule type" value="Genomic_DNA"/>
</dbReference>
<dbReference type="AlphaFoldDB" id="A0A4P5ZGP7"/>
<dbReference type="PROSITE" id="PS51318">
    <property type="entry name" value="TAT"/>
    <property type="match status" value="1"/>
</dbReference>
<gene>
    <name evidence="2" type="ORF">PA905_36470</name>
</gene>
<evidence type="ECO:0000313" key="2">
    <source>
        <dbReference type="EMBL" id="GDZ95350.1"/>
    </source>
</evidence>
<dbReference type="InterPro" id="IPR036188">
    <property type="entry name" value="FAD/NAD-bd_sf"/>
</dbReference>
<dbReference type="InterPro" id="IPR002937">
    <property type="entry name" value="Amino_oxidase"/>
</dbReference>
<feature type="domain" description="Amine oxidase" evidence="1">
    <location>
        <begin position="49"/>
        <end position="146"/>
    </location>
</feature>
<reference evidence="3" key="1">
    <citation type="submission" date="2019-02" db="EMBL/GenBank/DDBJ databases">
        <title>Draft genome sequence of Planktothrix agardhii NIES-905.</title>
        <authorList>
            <person name="Yamaguchi H."/>
            <person name="Suzuki S."/>
            <person name="Kawachi M."/>
        </authorList>
    </citation>
    <scope>NUCLEOTIDE SEQUENCE [LARGE SCALE GENOMIC DNA]</scope>
    <source>
        <strain evidence="3">CCAP 1459/11A</strain>
    </source>
</reference>
<dbReference type="SUPFAM" id="SSF51905">
    <property type="entry name" value="FAD/NAD(P)-binding domain"/>
    <property type="match status" value="1"/>
</dbReference>
<evidence type="ECO:0000259" key="1">
    <source>
        <dbReference type="Pfam" id="PF01593"/>
    </source>
</evidence>
<sequence>MQFLPNFNRSRRNFIQLSALVAASFPLWSSCQNNSQAISENIIIIGAGIAGIAAAKTLKSQGFQVTILEARDRIGGRIYTDKTLGFPVDLGASWIHGIQNNPIGKLAHDFNIAIKQTNYYHVDLYTNNQNKIQDSELEQAESLYEKIIARAKSWSENQEQDVSVYQAVNR</sequence>
<dbReference type="GO" id="GO:0016491">
    <property type="term" value="F:oxidoreductase activity"/>
    <property type="evidence" value="ECO:0007669"/>
    <property type="project" value="InterPro"/>
</dbReference>
<dbReference type="InterPro" id="IPR050281">
    <property type="entry name" value="Flavin_monoamine_oxidase"/>
</dbReference>
<name>A0A4P5ZGP7_PLAAG</name>
<evidence type="ECO:0000313" key="3">
    <source>
        <dbReference type="Proteomes" id="UP000299794"/>
    </source>
</evidence>
<dbReference type="RefSeq" id="WP_026786331.1">
    <property type="nucleotide sequence ID" value="NZ_BJCD01000056.1"/>
</dbReference>
<dbReference type="PRINTS" id="PR00419">
    <property type="entry name" value="ADXRDTASE"/>
</dbReference>
<dbReference type="InterPro" id="IPR006311">
    <property type="entry name" value="TAT_signal"/>
</dbReference>
<dbReference type="PANTHER" id="PTHR10742">
    <property type="entry name" value="FLAVIN MONOAMINE OXIDASE"/>
    <property type="match status" value="1"/>
</dbReference>
<dbReference type="Proteomes" id="UP000299794">
    <property type="component" value="Unassembled WGS sequence"/>
</dbReference>
<accession>A0A4P5ZGP7</accession>